<organism evidence="2 3">
    <name type="scientific">Pseudomonas xionganensis</name>
    <dbReference type="NCBI Taxonomy" id="2654845"/>
    <lineage>
        <taxon>Bacteria</taxon>
        <taxon>Pseudomonadati</taxon>
        <taxon>Pseudomonadota</taxon>
        <taxon>Gammaproteobacteria</taxon>
        <taxon>Pseudomonadales</taxon>
        <taxon>Pseudomonadaceae</taxon>
        <taxon>Pseudomonas</taxon>
    </lineage>
</organism>
<reference evidence="2 3" key="1">
    <citation type="submission" date="2019-11" db="EMBL/GenBank/DDBJ databases">
        <title>Pseudomonas flavidum sp. nov., isolated from Baiyang Lake.</title>
        <authorList>
            <person name="Zhao Y."/>
        </authorList>
    </citation>
    <scope>NUCLEOTIDE SEQUENCE [LARGE SCALE GENOMIC DNA]</scope>
    <source>
        <strain evidence="3">R-22-3 w-18</strain>
    </source>
</reference>
<keyword evidence="3" id="KW-1185">Reference proteome</keyword>
<keyword evidence="1" id="KW-1133">Transmembrane helix</keyword>
<feature type="transmembrane region" description="Helical" evidence="1">
    <location>
        <begin position="79"/>
        <end position="97"/>
    </location>
</feature>
<keyword evidence="1" id="KW-0472">Membrane</keyword>
<feature type="transmembrane region" description="Helical" evidence="1">
    <location>
        <begin position="117"/>
        <end position="135"/>
    </location>
</feature>
<dbReference type="AlphaFoldDB" id="A0A6I4KP12"/>
<gene>
    <name evidence="2" type="ORF">GJV18_02910</name>
</gene>
<proteinExistence type="predicted"/>
<protein>
    <recommendedName>
        <fullName evidence="4">Transmembrane protein</fullName>
    </recommendedName>
</protein>
<dbReference type="Proteomes" id="UP000429555">
    <property type="component" value="Unassembled WGS sequence"/>
</dbReference>
<evidence type="ECO:0000313" key="2">
    <source>
        <dbReference type="EMBL" id="MVW74260.1"/>
    </source>
</evidence>
<evidence type="ECO:0000313" key="3">
    <source>
        <dbReference type="Proteomes" id="UP000429555"/>
    </source>
</evidence>
<feature type="transmembrane region" description="Helical" evidence="1">
    <location>
        <begin position="40"/>
        <end position="59"/>
    </location>
</feature>
<dbReference type="EMBL" id="WKJZ01000001">
    <property type="protein sequence ID" value="MVW74260.1"/>
    <property type="molecule type" value="Genomic_DNA"/>
</dbReference>
<accession>A0A6I4KP12</accession>
<evidence type="ECO:0000256" key="1">
    <source>
        <dbReference type="SAM" id="Phobius"/>
    </source>
</evidence>
<dbReference type="RefSeq" id="WP_160343221.1">
    <property type="nucleotide sequence ID" value="NZ_WKJZ01000001.1"/>
</dbReference>
<keyword evidence="1" id="KW-0812">Transmembrane</keyword>
<name>A0A6I4KP12_9PSED</name>
<sequence>MKSKITVIFMVLAGLGFIISLAEHISSILGSSLFSEEPWFLHHGLFVVWIPTALCARFLARGLPKKRMWKAALRGCPKLMRYMVYALFGYTFLNFALSFATSSSHASASTSTIRLFSGHWLFFYYAAFATLYSYLQLEKQAPARLCHNGHVLGLSASSCPECGVAVGDALAGER</sequence>
<comment type="caution">
    <text evidence="2">The sequence shown here is derived from an EMBL/GenBank/DDBJ whole genome shotgun (WGS) entry which is preliminary data.</text>
</comment>
<evidence type="ECO:0008006" key="4">
    <source>
        <dbReference type="Google" id="ProtNLM"/>
    </source>
</evidence>